<keyword evidence="6" id="KW-0653">Protein transport</keyword>
<evidence type="ECO:0008006" key="15">
    <source>
        <dbReference type="Google" id="ProtNLM"/>
    </source>
</evidence>
<feature type="region of interest" description="Disordered" evidence="9">
    <location>
        <begin position="1196"/>
        <end position="1219"/>
    </location>
</feature>
<dbReference type="FunFam" id="3.30.1330.20:FF:000011">
    <property type="entry name" value="Cell division protein FtsZ"/>
    <property type="match status" value="1"/>
</dbReference>
<dbReference type="InterPro" id="IPR020805">
    <property type="entry name" value="Cell_div_FtsZ_CS"/>
</dbReference>
<dbReference type="SUPFAM" id="SSF55307">
    <property type="entry name" value="Tubulin C-terminal domain-like"/>
    <property type="match status" value="1"/>
</dbReference>
<dbReference type="GO" id="GO:0005525">
    <property type="term" value="F:GTP binding"/>
    <property type="evidence" value="ECO:0007669"/>
    <property type="project" value="UniProtKB-KW"/>
</dbReference>
<evidence type="ECO:0000256" key="4">
    <source>
        <dbReference type="ARBA" id="ARBA00022490"/>
    </source>
</evidence>
<feature type="compositionally biased region" description="Low complexity" evidence="9">
    <location>
        <begin position="1328"/>
        <end position="1346"/>
    </location>
</feature>
<feature type="domain" description="Tubulin/FtsZ GTPase" evidence="10">
    <location>
        <begin position="268"/>
        <end position="460"/>
    </location>
</feature>
<name>A0AAV2ZB60_9STRA</name>
<dbReference type="InterPro" id="IPR050840">
    <property type="entry name" value="Adaptor_Complx_Large_Subunit"/>
</dbReference>
<dbReference type="PANTHER" id="PTHR22780">
    <property type="entry name" value="ADAPTIN, ALPHA/GAMMA/EPSILON"/>
    <property type="match status" value="1"/>
</dbReference>
<feature type="compositionally biased region" description="Pro residues" evidence="9">
    <location>
        <begin position="1467"/>
        <end position="1479"/>
    </location>
</feature>
<dbReference type="Pfam" id="PF01602">
    <property type="entry name" value="Adaptin_N"/>
    <property type="match status" value="1"/>
</dbReference>
<comment type="subcellular location">
    <subcellularLocation>
        <location evidence="1">Endomembrane system</location>
    </subcellularLocation>
</comment>
<dbReference type="GO" id="GO:0003924">
    <property type="term" value="F:GTPase activity"/>
    <property type="evidence" value="ECO:0007669"/>
    <property type="project" value="InterPro"/>
</dbReference>
<evidence type="ECO:0000256" key="5">
    <source>
        <dbReference type="ARBA" id="ARBA00022741"/>
    </source>
</evidence>
<dbReference type="SMART" id="SM00864">
    <property type="entry name" value="Tubulin"/>
    <property type="match status" value="1"/>
</dbReference>
<evidence type="ECO:0000256" key="9">
    <source>
        <dbReference type="SAM" id="MobiDB-lite"/>
    </source>
</evidence>
<dbReference type="HAMAP" id="MF_00909">
    <property type="entry name" value="FtsZ"/>
    <property type="match status" value="1"/>
</dbReference>
<dbReference type="InterPro" id="IPR000158">
    <property type="entry name" value="Cell_div_FtsZ"/>
</dbReference>
<dbReference type="SMART" id="SM00865">
    <property type="entry name" value="Tubulin_C"/>
    <property type="match status" value="1"/>
</dbReference>
<dbReference type="InterPro" id="IPR037103">
    <property type="entry name" value="Tubulin/FtsZ-like_C"/>
</dbReference>
<dbReference type="InterPro" id="IPR028269">
    <property type="entry name" value="AP4E1_C"/>
</dbReference>
<feature type="region of interest" description="Disordered" evidence="9">
    <location>
        <begin position="1450"/>
        <end position="1479"/>
    </location>
</feature>
<dbReference type="Gene3D" id="1.25.10.10">
    <property type="entry name" value="Leucine-rich Repeat Variant"/>
    <property type="match status" value="1"/>
</dbReference>
<feature type="compositionally biased region" description="Polar residues" evidence="9">
    <location>
        <begin position="1243"/>
        <end position="1252"/>
    </location>
</feature>
<protein>
    <recommendedName>
        <fullName evidence="15">Cell division protein FtsZ</fullName>
    </recommendedName>
</protein>
<feature type="compositionally biased region" description="Low complexity" evidence="9">
    <location>
        <begin position="1418"/>
        <end position="1432"/>
    </location>
</feature>
<dbReference type="GO" id="GO:0016192">
    <property type="term" value="P:vesicle-mediated transport"/>
    <property type="evidence" value="ECO:0007669"/>
    <property type="project" value="InterPro"/>
</dbReference>
<keyword evidence="14" id="KW-1185">Reference proteome</keyword>
<dbReference type="Pfam" id="PF00091">
    <property type="entry name" value="Tubulin"/>
    <property type="match status" value="1"/>
</dbReference>
<accession>A0AAV2ZB60</accession>
<keyword evidence="4" id="KW-0963">Cytoplasm</keyword>
<dbReference type="Gene3D" id="3.40.50.1440">
    <property type="entry name" value="Tubulin/FtsZ, GTPase domain"/>
    <property type="match status" value="1"/>
</dbReference>
<dbReference type="Pfam" id="PF12327">
    <property type="entry name" value="FtsZ_C"/>
    <property type="match status" value="1"/>
</dbReference>
<organism evidence="13 14">
    <name type="scientific">Lagenidium giganteum</name>
    <dbReference type="NCBI Taxonomy" id="4803"/>
    <lineage>
        <taxon>Eukaryota</taxon>
        <taxon>Sar</taxon>
        <taxon>Stramenopiles</taxon>
        <taxon>Oomycota</taxon>
        <taxon>Peronosporomycetes</taxon>
        <taxon>Pythiales</taxon>
        <taxon>Pythiaceae</taxon>
    </lineage>
</organism>
<dbReference type="SUPFAM" id="SSF48371">
    <property type="entry name" value="ARM repeat"/>
    <property type="match status" value="1"/>
</dbReference>
<dbReference type="CDD" id="cd02201">
    <property type="entry name" value="FtsZ_type1"/>
    <property type="match status" value="1"/>
</dbReference>
<keyword evidence="3" id="KW-0813">Transport</keyword>
<evidence type="ECO:0000256" key="7">
    <source>
        <dbReference type="ARBA" id="ARBA00023134"/>
    </source>
</evidence>
<keyword evidence="5" id="KW-0547">Nucleotide-binding</keyword>
<dbReference type="InterPro" id="IPR036525">
    <property type="entry name" value="Tubulin/FtsZ_GTPase_sf"/>
</dbReference>
<feature type="region of interest" description="Disordered" evidence="9">
    <location>
        <begin position="1233"/>
        <end position="1432"/>
    </location>
</feature>
<dbReference type="PROSITE" id="PS01135">
    <property type="entry name" value="FTSZ_2"/>
    <property type="match status" value="1"/>
</dbReference>
<dbReference type="InterPro" id="IPR008280">
    <property type="entry name" value="Tub_FtsZ_C"/>
</dbReference>
<reference evidence="13" key="1">
    <citation type="submission" date="2022-11" db="EMBL/GenBank/DDBJ databases">
        <authorList>
            <person name="Morgan W.R."/>
            <person name="Tartar A."/>
        </authorList>
    </citation>
    <scope>NUCLEOTIDE SEQUENCE</scope>
    <source>
        <strain evidence="13">ARSEF 373</strain>
    </source>
</reference>
<feature type="compositionally biased region" description="Acidic residues" evidence="9">
    <location>
        <begin position="1205"/>
        <end position="1214"/>
    </location>
</feature>
<evidence type="ECO:0000256" key="3">
    <source>
        <dbReference type="ARBA" id="ARBA00022448"/>
    </source>
</evidence>
<feature type="compositionally biased region" description="Low complexity" evidence="9">
    <location>
        <begin position="1381"/>
        <end position="1405"/>
    </location>
</feature>
<evidence type="ECO:0000259" key="12">
    <source>
        <dbReference type="SMART" id="SM01356"/>
    </source>
</evidence>
<keyword evidence="8" id="KW-0472">Membrane</keyword>
<reference evidence="13" key="2">
    <citation type="journal article" date="2023" name="Microbiol Resour">
        <title>Decontamination and Annotation of the Draft Genome Sequence of the Oomycete Lagenidium giganteum ARSEF 373.</title>
        <authorList>
            <person name="Morgan W.R."/>
            <person name="Tartar A."/>
        </authorList>
    </citation>
    <scope>NUCLEOTIDE SEQUENCE</scope>
    <source>
        <strain evidence="13">ARSEF 373</strain>
    </source>
</reference>
<evidence type="ECO:0000256" key="6">
    <source>
        <dbReference type="ARBA" id="ARBA00022927"/>
    </source>
</evidence>
<comment type="caution">
    <text evidence="13">The sequence shown here is derived from an EMBL/GenBank/DDBJ whole genome shotgun (WGS) entry which is preliminary data.</text>
</comment>
<dbReference type="InterPro" id="IPR011989">
    <property type="entry name" value="ARM-like"/>
</dbReference>
<dbReference type="PRINTS" id="PR00423">
    <property type="entry name" value="CELLDVISFTSZ"/>
</dbReference>
<sequence length="1615" mass="176322">MVQYFLAGRVNSEEYAICERLLDIMCVALPDATVSKYAHKPDKWNGTAAELMRIYGFRLPVAGQVPICDLIVWTDTGRLLCTDAEAFSTYAMKNFGIQLDLSETELMLYIKANIEEMRHMEEDAPQQSEVALYNLNFKVIRSTPRSELMVLIRLQQHAWRAAARVCPARTMVPPQHMPLTCMRAFSTEATDVAAAALRMGFKKSQKNQSHEVESVAAKSEEQAAVEVPFEETPAPIAAADSPVAAAPQPLWLPQQHGSAADLSSFAPKIVVVGVGGAGGNAVNNMIARGLQGVEFLVCNTDAQHLRTTLTENRIQMGPELTGGLGCGANPEVGREAAESALDEIMERIQGANMLFVTAGMGGGTGTGAAPVIAQAATEAGILTVGVVTKPFRFEGNNRAKLADAGLAELKQSVDTMIVIPNQNLFNMSNERTSLMDAFRLADDVLLDGVKNISDLMVMPGLINLDFADVQSVMSNMGNAMMGSGEADGENRALRAAESALSNPLLGDISIKDAKGMLVNITGGSDLTLFEVDEAAERVTQELEDPHANIIFGSTFDESLNGKLRVSVVATGISDPDKNNMSGGHLSKDFFELVKSIGESKSKQEEDRIIIHEVAQLKRKMNDVSSSSGGSSREVNKRKREFLIRLMYVEMLGHDASFGYIKAVEMTASTNLLQKRVGYLTCSLTLSPTHEFRFMIINQLQRDLQSSNHLEVCSALMAVCKLVTVEMVPAVQPMILDLLRHDAELVRKKAVMAIHRFHQLNPDSVMDSGDALRRTLCDRDPSVMGAALCILHDLATVNPGDYKDLVPSYVSILKQITEHRLPREFDYHRIPAPWIQIRLLRILAVLGQADQQTSEGMYEVLHDVMRRADTGINVGYAIIYECVRTVTTIYPNSTLLDAAAASISRFISSDNHNLKYLGVTGLAAIVKDHPRYAAAHQMAVIDCLEDPDETLKRKTLDLLYRMTNPVNVEFISDKLTQFLREASDVFLRTELVSRITQCAERYAPSNAWYIQTMTNVFELGGDLVRPEVAHNLLRLIAEGSGEDEDQDMELRRDAVDTYLDLLERPVLADILVCTMAWVLGEYGYLSEVMELEEICERLCELVDRPFNQEDQTRGYVLNAVTKITAQMGHTVEIADAVMNKYKTSRSTDLQQRCFEYLALTKNFALMNEVFPEDASCEDIEVDPNLSFLTSFVEKAAAQGAPHYEPPEESDDEDDYGQSTGQNRLNFEAYQKPELPYAGKLPPTDVQNSFNTNKWGAPPPNQPPQGGAPGAWSSAPDAGFNAANKRAGVKNVWGPSGMNAGENASQHGGHSDPYGHSSMGGMPGAPPPNQYGGYPGQQQPGYGASGYQNEPSREDDDHEEEQTVDERQMLASAIFGGIPGAPAPMAAARRSTTGGRASGTASRRTSANKPSSRRSSARDQPPQQAAPQQYAPQQPSVEVDLLDISFDAPAPQQQANAPAADPFGMGGPAPVPTPVPTPPTQRPLDPFNMGGLAASVNDVASGPFQYQGRPVEPWTITTQDFGGRWGTCPCEKKVKISPCSIRGLDEFSARIMKFSAHTVESIPTTNEAIAACRLVNSEHVALIHVKLRSGGYMDLTVRTADMSFTEQLVEALSQALK</sequence>
<evidence type="ECO:0000256" key="1">
    <source>
        <dbReference type="ARBA" id="ARBA00004308"/>
    </source>
</evidence>
<dbReference type="FunFam" id="3.40.50.1440:FF:000001">
    <property type="entry name" value="Cell division protein FtsZ"/>
    <property type="match status" value="1"/>
</dbReference>
<evidence type="ECO:0000256" key="2">
    <source>
        <dbReference type="ARBA" id="ARBA00009690"/>
    </source>
</evidence>
<feature type="compositionally biased region" description="Acidic residues" evidence="9">
    <location>
        <begin position="1351"/>
        <end position="1361"/>
    </location>
</feature>
<dbReference type="NCBIfam" id="TIGR00065">
    <property type="entry name" value="ftsZ"/>
    <property type="match status" value="1"/>
</dbReference>
<feature type="domain" description="AP-4 complex subunit epsilon-1 C-terminal" evidence="12">
    <location>
        <begin position="1510"/>
        <end position="1615"/>
    </location>
</feature>
<dbReference type="InterPro" id="IPR024757">
    <property type="entry name" value="FtsZ_C"/>
</dbReference>
<gene>
    <name evidence="13" type="ORF">N0F65_011653</name>
</gene>
<dbReference type="SUPFAM" id="SSF52490">
    <property type="entry name" value="Tubulin nucleotide-binding domain-like"/>
    <property type="match status" value="1"/>
</dbReference>
<dbReference type="InterPro" id="IPR002553">
    <property type="entry name" value="Clathrin/coatomer_adapt-like_N"/>
</dbReference>
<dbReference type="Gene3D" id="3.30.1330.20">
    <property type="entry name" value="Tubulin/FtsZ, C-terminal domain"/>
    <property type="match status" value="1"/>
</dbReference>
<feature type="domain" description="Tubulin/FtsZ 2-layer sandwich" evidence="11">
    <location>
        <begin position="462"/>
        <end position="581"/>
    </location>
</feature>
<dbReference type="Pfam" id="PF14807">
    <property type="entry name" value="AP4E_app_platf"/>
    <property type="match status" value="1"/>
</dbReference>
<dbReference type="GO" id="GO:0006886">
    <property type="term" value="P:intracellular protein transport"/>
    <property type="evidence" value="ECO:0007669"/>
    <property type="project" value="InterPro"/>
</dbReference>
<dbReference type="InterPro" id="IPR003008">
    <property type="entry name" value="Tubulin_FtsZ_GTPase"/>
</dbReference>
<dbReference type="GO" id="GO:0012505">
    <property type="term" value="C:endomembrane system"/>
    <property type="evidence" value="ECO:0007669"/>
    <property type="project" value="UniProtKB-SubCell"/>
</dbReference>
<evidence type="ECO:0000259" key="11">
    <source>
        <dbReference type="SMART" id="SM00865"/>
    </source>
</evidence>
<keyword evidence="7" id="KW-0342">GTP-binding</keyword>
<evidence type="ECO:0000313" key="13">
    <source>
        <dbReference type="EMBL" id="DBA03294.1"/>
    </source>
</evidence>
<dbReference type="InterPro" id="IPR016024">
    <property type="entry name" value="ARM-type_fold"/>
</dbReference>
<evidence type="ECO:0000256" key="8">
    <source>
        <dbReference type="ARBA" id="ARBA00023136"/>
    </source>
</evidence>
<proteinExistence type="inferred from homology"/>
<dbReference type="EMBL" id="DAKRPA010000021">
    <property type="protein sequence ID" value="DBA03294.1"/>
    <property type="molecule type" value="Genomic_DNA"/>
</dbReference>
<dbReference type="Proteomes" id="UP001146120">
    <property type="component" value="Unassembled WGS sequence"/>
</dbReference>
<dbReference type="InterPro" id="IPR018316">
    <property type="entry name" value="Tubulin/FtsZ_2-layer-sand-dom"/>
</dbReference>
<dbReference type="GO" id="GO:0030117">
    <property type="term" value="C:membrane coat"/>
    <property type="evidence" value="ECO:0007669"/>
    <property type="project" value="InterPro"/>
</dbReference>
<feature type="compositionally biased region" description="Low complexity" evidence="9">
    <location>
        <begin position="1268"/>
        <end position="1277"/>
    </location>
</feature>
<evidence type="ECO:0000259" key="10">
    <source>
        <dbReference type="SMART" id="SM00864"/>
    </source>
</evidence>
<comment type="similarity">
    <text evidence="2">Belongs to the FtsZ family.</text>
</comment>
<dbReference type="SMART" id="SM01356">
    <property type="entry name" value="AP4E_app_platf"/>
    <property type="match status" value="1"/>
</dbReference>
<evidence type="ECO:0000313" key="14">
    <source>
        <dbReference type="Proteomes" id="UP001146120"/>
    </source>
</evidence>